<evidence type="ECO:0000313" key="2">
    <source>
        <dbReference type="EMBL" id="QNB48504.1"/>
    </source>
</evidence>
<feature type="domain" description="LarA-like N-terminal" evidence="1">
    <location>
        <begin position="31"/>
        <end position="191"/>
    </location>
</feature>
<gene>
    <name evidence="2" type="ORF">BR63_18380</name>
</gene>
<evidence type="ECO:0000259" key="1">
    <source>
        <dbReference type="Pfam" id="PF09861"/>
    </source>
</evidence>
<name>A0A7G6E8V0_THEFR</name>
<dbReference type="Pfam" id="PF09861">
    <property type="entry name" value="Lar_N"/>
    <property type="match status" value="1"/>
</dbReference>
<sequence length="424" mass="46689">MHIVEQAVDDVIIPRFVKVRQVFPAPVLTDIPGTLRNELAKHEIKERIKPGQKVAICVGSRGIANIATITRETVSYVKELGATPIIIPTMGSHGTATAEGQRAILAEFGITEEAMGAEIVSCMDVVEVGRIADGTPVFVDKHLPGMDAVIIVNRIKPHTSFSGPIESGIIKMSVIGLGKHKGAETCHQLSFKNFANRLLEMSRIVFKTVPIVFGVALIENPYDETAEIHCVPAEKVEEIEPVLLEKAKSYMPRILFNPLDVLIVDEIGKNISGSGADPNVTGKFTSEHKKADFTPPRRIVIRDLTPETEGSAVGMGQADFVTQRLYDKFDLAKTYINCITSTLTINGLLPMVMRNDYYAIKAAMKTCNLLNLNDARIVRIKNTLKIEEIYISENLLPEAKVNPNIEILTGPFELKFDEEGYIVD</sequence>
<dbReference type="Gene3D" id="3.40.50.11440">
    <property type="match status" value="1"/>
</dbReference>
<evidence type="ECO:0000313" key="3">
    <source>
        <dbReference type="Proteomes" id="UP000515847"/>
    </source>
</evidence>
<reference evidence="2 3" key="1">
    <citation type="journal article" date="2019" name="Front. Microbiol.">
        <title>Thermoanaerosceptrum fracticalcis gen. nov. sp. nov., a Novel Fumarate-Fermenting Microorganism From a Deep Fractured Carbonate Aquifer of the US Great Basin.</title>
        <authorList>
            <person name="Hamilton-Brehm S.D."/>
            <person name="Stewart L.E."/>
            <person name="Zavarin M."/>
            <person name="Caldwell M."/>
            <person name="Lawson P.A."/>
            <person name="Onstott T.C."/>
            <person name="Grzymski J."/>
            <person name="Neveux I."/>
            <person name="Lollar B.S."/>
            <person name="Russell C.E."/>
            <person name="Moser D.P."/>
        </authorList>
    </citation>
    <scope>NUCLEOTIDE SEQUENCE [LARGE SCALE GENOMIC DNA]</scope>
    <source>
        <strain evidence="2 3">DRI-13</strain>
    </source>
</reference>
<proteinExistence type="predicted"/>
<protein>
    <submittedName>
        <fullName evidence="2">DUF2088 domain-containing protein</fullName>
    </submittedName>
</protein>
<dbReference type="KEGG" id="tfr:BR63_18380"/>
<organism evidence="2 3">
    <name type="scientific">Thermanaerosceptrum fracticalcis</name>
    <dbReference type="NCBI Taxonomy" id="1712410"/>
    <lineage>
        <taxon>Bacteria</taxon>
        <taxon>Bacillati</taxon>
        <taxon>Bacillota</taxon>
        <taxon>Clostridia</taxon>
        <taxon>Eubacteriales</taxon>
        <taxon>Peptococcaceae</taxon>
        <taxon>Thermanaerosceptrum</taxon>
    </lineage>
</organism>
<dbReference type="InterPro" id="IPR018657">
    <property type="entry name" value="LarA-like_N"/>
</dbReference>
<dbReference type="GO" id="GO:0050043">
    <property type="term" value="F:lactate racemase activity"/>
    <property type="evidence" value="ECO:0007669"/>
    <property type="project" value="InterPro"/>
</dbReference>
<dbReference type="Proteomes" id="UP000515847">
    <property type="component" value="Chromosome"/>
</dbReference>
<dbReference type="EMBL" id="CP045798">
    <property type="protein sequence ID" value="QNB48504.1"/>
    <property type="molecule type" value="Genomic_DNA"/>
</dbReference>
<keyword evidence="3" id="KW-1185">Reference proteome</keyword>
<dbReference type="AlphaFoldDB" id="A0A7G6E8V0"/>
<dbReference type="OrthoDB" id="9788398at2"/>
<accession>A0A7G6E8V0</accession>